<name>A0A455T583_9CHLR</name>
<dbReference type="EMBL" id="AP019377">
    <property type="protein sequence ID" value="BBH95228.1"/>
    <property type="molecule type" value="Genomic_DNA"/>
</dbReference>
<dbReference type="SUPFAM" id="SSF52833">
    <property type="entry name" value="Thioredoxin-like"/>
    <property type="match status" value="1"/>
</dbReference>
<dbReference type="InterPro" id="IPR000866">
    <property type="entry name" value="AhpC/TSA"/>
</dbReference>
<gene>
    <name evidence="2" type="ORF">KTA_34270</name>
</gene>
<dbReference type="AlphaFoldDB" id="A0A455T583"/>
<feature type="domain" description="Alkyl hydroperoxide reductase subunit C/ Thiol specific antioxidant" evidence="1">
    <location>
        <begin position="31"/>
        <end position="150"/>
    </location>
</feature>
<evidence type="ECO:0000313" key="2">
    <source>
        <dbReference type="EMBL" id="BBH95228.1"/>
    </source>
</evidence>
<dbReference type="Pfam" id="PF00578">
    <property type="entry name" value="AhpC-TSA"/>
    <property type="match status" value="1"/>
</dbReference>
<dbReference type="InterPro" id="IPR036249">
    <property type="entry name" value="Thioredoxin-like_sf"/>
</dbReference>
<reference evidence="2" key="1">
    <citation type="submission" date="2018-12" db="EMBL/GenBank/DDBJ databases">
        <title>Novel natural products biosynthetic potential of the class Ktedonobacteria.</title>
        <authorList>
            <person name="Zheng Y."/>
            <person name="Saitou A."/>
            <person name="Wang C.M."/>
            <person name="Toyoda A."/>
            <person name="Minakuchi Y."/>
            <person name="Sekiguchi Y."/>
            <person name="Ueda K."/>
            <person name="Takano H."/>
            <person name="Sakai Y."/>
            <person name="Yokota A."/>
            <person name="Yabe S."/>
        </authorList>
    </citation>
    <scope>NUCLEOTIDE SEQUENCE</scope>
    <source>
        <strain evidence="2">A3-2</strain>
    </source>
</reference>
<accession>A0A455T583</accession>
<dbReference type="GO" id="GO:0016491">
    <property type="term" value="F:oxidoreductase activity"/>
    <property type="evidence" value="ECO:0007669"/>
    <property type="project" value="InterPro"/>
</dbReference>
<sequence length="181" mass="20328">MVSMMAELLSSSSTSCRLPTQAAQAKLEAREMLPAFALPDAYGVLRGPQDYKQRHHLLLLLVRSVELPATRAFLRQFAEAEPALREEQCRLLAISPNQIAQNAEAQVGLRLPFPLLADPEGRVIARLTQWDAAQHTLHPSLLLADRYGELYQQWVGLHEQELPPFSELLACLRYLNCLCCP</sequence>
<organism evidence="2">
    <name type="scientific">Thermogemmatispora argillosa</name>
    <dbReference type="NCBI Taxonomy" id="2045280"/>
    <lineage>
        <taxon>Bacteria</taxon>
        <taxon>Bacillati</taxon>
        <taxon>Chloroflexota</taxon>
        <taxon>Ktedonobacteria</taxon>
        <taxon>Thermogemmatisporales</taxon>
        <taxon>Thermogemmatisporaceae</taxon>
        <taxon>Thermogemmatispora</taxon>
    </lineage>
</organism>
<evidence type="ECO:0000259" key="1">
    <source>
        <dbReference type="Pfam" id="PF00578"/>
    </source>
</evidence>
<dbReference type="Gene3D" id="3.40.30.10">
    <property type="entry name" value="Glutaredoxin"/>
    <property type="match status" value="1"/>
</dbReference>
<protein>
    <recommendedName>
        <fullName evidence="1">Alkyl hydroperoxide reductase subunit C/ Thiol specific antioxidant domain-containing protein</fullName>
    </recommendedName>
</protein>
<dbReference type="GO" id="GO:0016209">
    <property type="term" value="F:antioxidant activity"/>
    <property type="evidence" value="ECO:0007669"/>
    <property type="project" value="InterPro"/>
</dbReference>
<proteinExistence type="predicted"/>